<proteinExistence type="predicted"/>
<dbReference type="Pfam" id="PF11350">
    <property type="entry name" value="DUF3152"/>
    <property type="match status" value="1"/>
</dbReference>
<feature type="chain" id="PRO_5039497319" description="DUF3152 domain-containing protein" evidence="2">
    <location>
        <begin position="21"/>
        <end position="252"/>
    </location>
</feature>
<keyword evidence="2" id="KW-0732">Signal</keyword>
<organism evidence="4 5">
    <name type="scientific">Catellatospora coxensis</name>
    <dbReference type="NCBI Taxonomy" id="310354"/>
    <lineage>
        <taxon>Bacteria</taxon>
        <taxon>Bacillati</taxon>
        <taxon>Actinomycetota</taxon>
        <taxon>Actinomycetes</taxon>
        <taxon>Micromonosporales</taxon>
        <taxon>Micromonosporaceae</taxon>
        <taxon>Catellatospora</taxon>
    </lineage>
</organism>
<feature type="domain" description="DUF3152" evidence="3">
    <location>
        <begin position="67"/>
        <end position="235"/>
    </location>
</feature>
<dbReference type="PROSITE" id="PS51257">
    <property type="entry name" value="PROKAR_LIPOPROTEIN"/>
    <property type="match status" value="1"/>
</dbReference>
<sequence length="252" mass="26877">MGRIFTARMTTVAVLALALAGCGTSEQPEQPAFQPAASPQLMESAEPSAAAPSASAKPSPKPTKNATVLERGEGTFVTAAGSSPIVGDAGTLRRYQVQVEDGITAFEPDGFAAVVEEVLADEHSWIASKKWRFQRVAPGASANFRIMLSTPGTTDRLCAKAGLQTNGIFSCRYGDNVVINLRRWTNGADGFTDMEVYRHMVINHEVGHFLGKGHVNCPGTGKLAPVMQQQTKSLQGCKPNPYPYPDGVHYVG</sequence>
<evidence type="ECO:0000313" key="4">
    <source>
        <dbReference type="EMBL" id="GIG05735.1"/>
    </source>
</evidence>
<evidence type="ECO:0000256" key="1">
    <source>
        <dbReference type="SAM" id="MobiDB-lite"/>
    </source>
</evidence>
<dbReference type="GO" id="GO:0008237">
    <property type="term" value="F:metallopeptidase activity"/>
    <property type="evidence" value="ECO:0007669"/>
    <property type="project" value="InterPro"/>
</dbReference>
<dbReference type="Gene3D" id="3.40.390.10">
    <property type="entry name" value="Collagenase (Catalytic Domain)"/>
    <property type="match status" value="1"/>
</dbReference>
<feature type="compositionally biased region" description="Low complexity" evidence="1">
    <location>
        <begin position="43"/>
        <end position="58"/>
    </location>
</feature>
<protein>
    <recommendedName>
        <fullName evidence="3">DUF3152 domain-containing protein</fullName>
    </recommendedName>
</protein>
<dbReference type="EMBL" id="BONI01000017">
    <property type="protein sequence ID" value="GIG05735.1"/>
    <property type="molecule type" value="Genomic_DNA"/>
</dbReference>
<evidence type="ECO:0000259" key="3">
    <source>
        <dbReference type="Pfam" id="PF11350"/>
    </source>
</evidence>
<reference evidence="4 5" key="1">
    <citation type="submission" date="2021-01" db="EMBL/GenBank/DDBJ databases">
        <title>Whole genome shotgun sequence of Catellatospora coxensis NBRC 107359.</title>
        <authorList>
            <person name="Komaki H."/>
            <person name="Tamura T."/>
        </authorList>
    </citation>
    <scope>NUCLEOTIDE SEQUENCE [LARGE SCALE GENOMIC DNA]</scope>
    <source>
        <strain evidence="4 5">NBRC 107359</strain>
    </source>
</reference>
<dbReference type="AlphaFoldDB" id="A0A8J3KR97"/>
<feature type="region of interest" description="Disordered" evidence="1">
    <location>
        <begin position="25"/>
        <end position="66"/>
    </location>
</feature>
<dbReference type="InterPro" id="IPR022603">
    <property type="entry name" value="DUF3152"/>
</dbReference>
<dbReference type="SUPFAM" id="SSF55486">
    <property type="entry name" value="Metalloproteases ('zincins'), catalytic domain"/>
    <property type="match status" value="1"/>
</dbReference>
<name>A0A8J3KR97_9ACTN</name>
<evidence type="ECO:0000313" key="5">
    <source>
        <dbReference type="Proteomes" id="UP000630887"/>
    </source>
</evidence>
<keyword evidence="5" id="KW-1185">Reference proteome</keyword>
<feature type="signal peptide" evidence="2">
    <location>
        <begin position="1"/>
        <end position="20"/>
    </location>
</feature>
<dbReference type="RefSeq" id="WP_203692157.1">
    <property type="nucleotide sequence ID" value="NZ_BAAALC010000027.1"/>
</dbReference>
<accession>A0A8J3KR97</accession>
<dbReference type="InterPro" id="IPR024079">
    <property type="entry name" value="MetalloPept_cat_dom_sf"/>
</dbReference>
<comment type="caution">
    <text evidence="4">The sequence shown here is derived from an EMBL/GenBank/DDBJ whole genome shotgun (WGS) entry which is preliminary data.</text>
</comment>
<gene>
    <name evidence="4" type="ORF">Cco03nite_24350</name>
</gene>
<evidence type="ECO:0000256" key="2">
    <source>
        <dbReference type="SAM" id="SignalP"/>
    </source>
</evidence>
<dbReference type="Proteomes" id="UP000630887">
    <property type="component" value="Unassembled WGS sequence"/>
</dbReference>